<protein>
    <recommendedName>
        <fullName evidence="1">KAP NTPase domain-containing protein</fullName>
    </recommendedName>
</protein>
<reference evidence="2" key="1">
    <citation type="submission" date="2016-04" db="EMBL/GenBank/DDBJ databases">
        <authorList>
            <person name="Evans L.H."/>
            <person name="Alamgir A."/>
            <person name="Owens N."/>
            <person name="Weber N.D."/>
            <person name="Virtaneva K."/>
            <person name="Barbian K."/>
            <person name="Babar A."/>
            <person name="Rosenke K."/>
        </authorList>
    </citation>
    <scope>NUCLEOTIDE SEQUENCE</scope>
    <source>
        <strain evidence="2">86-1</strain>
    </source>
</reference>
<dbReference type="RefSeq" id="WP_296940713.1">
    <property type="nucleotide sequence ID" value="NZ_LT599032.1"/>
</dbReference>
<dbReference type="AlphaFoldDB" id="A0A212JFT3"/>
<organism evidence="2">
    <name type="scientific">uncultured Dysgonomonas sp</name>
    <dbReference type="NCBI Taxonomy" id="206096"/>
    <lineage>
        <taxon>Bacteria</taxon>
        <taxon>Pseudomonadati</taxon>
        <taxon>Bacteroidota</taxon>
        <taxon>Bacteroidia</taxon>
        <taxon>Bacteroidales</taxon>
        <taxon>Dysgonomonadaceae</taxon>
        <taxon>Dysgonomonas</taxon>
        <taxon>environmental samples</taxon>
    </lineage>
</organism>
<dbReference type="InterPro" id="IPR011646">
    <property type="entry name" value="KAP_P-loop"/>
</dbReference>
<evidence type="ECO:0000313" key="2">
    <source>
        <dbReference type="EMBL" id="SBV98303.1"/>
    </source>
</evidence>
<dbReference type="Gene3D" id="3.40.50.300">
    <property type="entry name" value="P-loop containing nucleotide triphosphate hydrolases"/>
    <property type="match status" value="1"/>
</dbReference>
<gene>
    <name evidence="2" type="ORF">KL86DYS1_12136</name>
</gene>
<sequence>MKHIEELVGNYLKLNTDYALFITGKWGIGKTYYYNNTLVSLIKNTEINNYEKNNSKKFIPVYISLFGIKTIEDLQTQILLSIYKINGKKAKLATSIASACIRGFASYHNVEIETSDILPNTLNIRGFDDLILCFDDIERKNDELNIKELAGYINLLLENYSAKIILIANEKEIKDNKTTEGKNNWKEIKDKIVGNTIEFNPDLSFSINGIIESLNTNSDYRSYLKEELDFILETFSKTSLNLRTLKYALSCFQTVFNLIEPLLDKYTEIKNNKAEILKSLLYFTIVISEEYRLGKITYSENNGIDNCWSFLWLEDFHSNNGTVELTEDNQSYAGQYYHKYYAPAMPTFYQSIYDFVTGGAIFHKESFIEQLKKDYHVYDNSKSKIEILFDVLSRDNCFLLSEKEYRERTKELLSYIEKGLYSDPERYVNCLYFVLRFDNILNYNPARLVKRIKIGLNKADINFRYYESFKDRLHASRNEKDSLAEYKTEIINCLDLKYQKYQKIIDKTKIEEYEDMCKKSIYDFCLFLYDKGIHGILDKIDTKVFYLSFIRANTEAKYKVTGCIDVVLSKYSNIYYLKDFLPFLVGLQSLLKKGEKQYAKKTVSGYCYRKFQESINGYIEKINIELKQYQNSNS</sequence>
<dbReference type="Pfam" id="PF07693">
    <property type="entry name" value="KAP_NTPase"/>
    <property type="match status" value="2"/>
</dbReference>
<accession>A0A212JFT3</accession>
<name>A0A212JFT3_9BACT</name>
<feature type="domain" description="KAP NTPase" evidence="1">
    <location>
        <begin position="130"/>
        <end position="249"/>
    </location>
</feature>
<feature type="domain" description="KAP NTPase" evidence="1">
    <location>
        <begin position="14"/>
        <end position="91"/>
    </location>
</feature>
<dbReference type="EMBL" id="FLUM01000001">
    <property type="protein sequence ID" value="SBV98303.1"/>
    <property type="molecule type" value="Genomic_DNA"/>
</dbReference>
<dbReference type="InterPro" id="IPR027417">
    <property type="entry name" value="P-loop_NTPase"/>
</dbReference>
<evidence type="ECO:0000259" key="1">
    <source>
        <dbReference type="Pfam" id="PF07693"/>
    </source>
</evidence>
<proteinExistence type="predicted"/>